<evidence type="ECO:0000313" key="6">
    <source>
        <dbReference type="Proteomes" id="UP000713904"/>
    </source>
</evidence>
<dbReference type="Proteomes" id="UP000713904">
    <property type="component" value="Unassembled WGS sequence"/>
</dbReference>
<evidence type="ECO:0000256" key="1">
    <source>
        <dbReference type="ARBA" id="ARBA00022722"/>
    </source>
</evidence>
<dbReference type="InterPro" id="IPR036397">
    <property type="entry name" value="RNaseH_sf"/>
</dbReference>
<proteinExistence type="predicted"/>
<keyword evidence="6" id="KW-1185">Reference proteome</keyword>
<dbReference type="Pfam" id="PF00929">
    <property type="entry name" value="RNase_T"/>
    <property type="match status" value="1"/>
</dbReference>
<evidence type="ECO:0000256" key="2">
    <source>
        <dbReference type="ARBA" id="ARBA00022801"/>
    </source>
</evidence>
<dbReference type="InterPro" id="IPR012337">
    <property type="entry name" value="RNaseH-like_sf"/>
</dbReference>
<dbReference type="RefSeq" id="WP_185623822.1">
    <property type="nucleotide sequence ID" value="NZ_JABGBW010000002.1"/>
</dbReference>
<protein>
    <submittedName>
        <fullName evidence="5">3'-5' exonuclease</fullName>
    </submittedName>
</protein>
<evidence type="ECO:0000313" key="5">
    <source>
        <dbReference type="EMBL" id="MBC2575796.1"/>
    </source>
</evidence>
<dbReference type="Gene3D" id="3.30.420.10">
    <property type="entry name" value="Ribonuclease H-like superfamily/Ribonuclease H"/>
    <property type="match status" value="1"/>
</dbReference>
<evidence type="ECO:0000259" key="4">
    <source>
        <dbReference type="SMART" id="SM00479"/>
    </source>
</evidence>
<dbReference type="SMART" id="SM00479">
    <property type="entry name" value="EXOIII"/>
    <property type="match status" value="1"/>
</dbReference>
<dbReference type="PANTHER" id="PTHR30231:SF4">
    <property type="entry name" value="PROTEIN NEN2"/>
    <property type="match status" value="1"/>
</dbReference>
<organism evidence="5 6">
    <name type="scientific">Peptostreptococcus canis</name>
    <dbReference type="NCBI Taxonomy" id="1159213"/>
    <lineage>
        <taxon>Bacteria</taxon>
        <taxon>Bacillati</taxon>
        <taxon>Bacillota</taxon>
        <taxon>Clostridia</taxon>
        <taxon>Peptostreptococcales</taxon>
        <taxon>Peptostreptococcaceae</taxon>
        <taxon>Peptostreptococcus</taxon>
    </lineage>
</organism>
<accession>A0ABR6TK61</accession>
<dbReference type="SUPFAM" id="SSF53098">
    <property type="entry name" value="Ribonuclease H-like"/>
    <property type="match status" value="1"/>
</dbReference>
<name>A0ABR6TK61_9FIRM</name>
<dbReference type="InterPro" id="IPR006054">
    <property type="entry name" value="DnaQ"/>
</dbReference>
<reference evidence="5 6" key="1">
    <citation type="submission" date="2020-05" db="EMBL/GenBank/DDBJ databases">
        <title>Draft genome of xy-202 and genomic insight in genome of the genus Peptostreptococcus.</title>
        <authorList>
            <person name="Zhang Z."/>
        </authorList>
    </citation>
    <scope>NUCLEOTIDE SEQUENCE [LARGE SCALE GENOMIC DNA]</scope>
    <source>
        <strain evidence="5 6">DSM 27025</strain>
    </source>
</reference>
<sequence>MNLYREEYIVVDLETTGLSPIKGHEIIEIGVTEIKSDKITLNYSRLIKPKSIIPTQITQITNISNDMVENEKTLEEVLPKFREYLGNRTLVAHNAKFDLSFLNYYLEKMGLEKITNYICTFELLKINKKYSAKKRNLGTACEYYGIELVNAHRADADTLATAKLFLKIREELDG</sequence>
<dbReference type="InterPro" id="IPR013520">
    <property type="entry name" value="Ribonucl_H"/>
</dbReference>
<feature type="domain" description="Exonuclease" evidence="4">
    <location>
        <begin position="7"/>
        <end position="174"/>
    </location>
</feature>
<keyword evidence="1" id="KW-0540">Nuclease</keyword>
<dbReference type="GO" id="GO:0004527">
    <property type="term" value="F:exonuclease activity"/>
    <property type="evidence" value="ECO:0007669"/>
    <property type="project" value="UniProtKB-KW"/>
</dbReference>
<evidence type="ECO:0000256" key="3">
    <source>
        <dbReference type="ARBA" id="ARBA00022839"/>
    </source>
</evidence>
<gene>
    <name evidence="5" type="ORF">HLB29_03760</name>
</gene>
<dbReference type="NCBIfam" id="TIGR00573">
    <property type="entry name" value="dnaq"/>
    <property type="match status" value="1"/>
</dbReference>
<keyword evidence="3 5" id="KW-0269">Exonuclease</keyword>
<dbReference type="PANTHER" id="PTHR30231">
    <property type="entry name" value="DNA POLYMERASE III SUBUNIT EPSILON"/>
    <property type="match status" value="1"/>
</dbReference>
<dbReference type="EMBL" id="JABGBW010000002">
    <property type="protein sequence ID" value="MBC2575796.1"/>
    <property type="molecule type" value="Genomic_DNA"/>
</dbReference>
<keyword evidence="2" id="KW-0378">Hydrolase</keyword>
<dbReference type="CDD" id="cd06127">
    <property type="entry name" value="DEDDh"/>
    <property type="match status" value="1"/>
</dbReference>
<comment type="caution">
    <text evidence="5">The sequence shown here is derived from an EMBL/GenBank/DDBJ whole genome shotgun (WGS) entry which is preliminary data.</text>
</comment>